<evidence type="ECO:0000313" key="2">
    <source>
        <dbReference type="Proteomes" id="UP001431783"/>
    </source>
</evidence>
<protein>
    <submittedName>
        <fullName evidence="1">Uncharacterized protein</fullName>
    </submittedName>
</protein>
<organism evidence="1 2">
    <name type="scientific">Henosepilachna vigintioctopunctata</name>
    <dbReference type="NCBI Taxonomy" id="420089"/>
    <lineage>
        <taxon>Eukaryota</taxon>
        <taxon>Metazoa</taxon>
        <taxon>Ecdysozoa</taxon>
        <taxon>Arthropoda</taxon>
        <taxon>Hexapoda</taxon>
        <taxon>Insecta</taxon>
        <taxon>Pterygota</taxon>
        <taxon>Neoptera</taxon>
        <taxon>Endopterygota</taxon>
        <taxon>Coleoptera</taxon>
        <taxon>Polyphaga</taxon>
        <taxon>Cucujiformia</taxon>
        <taxon>Coccinelloidea</taxon>
        <taxon>Coccinellidae</taxon>
        <taxon>Epilachninae</taxon>
        <taxon>Epilachnini</taxon>
        <taxon>Henosepilachna</taxon>
    </lineage>
</organism>
<gene>
    <name evidence="1" type="ORF">WA026_019712</name>
</gene>
<evidence type="ECO:0000313" key="1">
    <source>
        <dbReference type="EMBL" id="KAK9882200.1"/>
    </source>
</evidence>
<dbReference type="EMBL" id="JARQZJ010000073">
    <property type="protein sequence ID" value="KAK9882200.1"/>
    <property type="molecule type" value="Genomic_DNA"/>
</dbReference>
<name>A0AAW1UQD6_9CUCU</name>
<dbReference type="AlphaFoldDB" id="A0AAW1UQD6"/>
<sequence length="186" mass="21720">MAKQIQFLFVPGTYFLLYDFIDYFEKDGPSFLQREKFHDIIDTIFKNMTHLERDAIKFQKIYLNKNKTRTLIQRIEYCSTATFLGAMNTLLCLAYQCDKLAHILHKLIFLMRSMRQTISAGVALHTSLDFFQKEAIRTFKGMSSGTHCGPSHMKYKIETVLSEQAISLNLSVRRNVTPYDQSRRDP</sequence>
<accession>A0AAW1UQD6</accession>
<keyword evidence="2" id="KW-1185">Reference proteome</keyword>
<reference evidence="1 2" key="1">
    <citation type="submission" date="2023-03" db="EMBL/GenBank/DDBJ databases">
        <title>Genome insight into feeding habits of ladybird beetles.</title>
        <authorList>
            <person name="Li H.-S."/>
            <person name="Huang Y.-H."/>
            <person name="Pang H."/>
        </authorList>
    </citation>
    <scope>NUCLEOTIDE SEQUENCE [LARGE SCALE GENOMIC DNA]</scope>
    <source>
        <strain evidence="1">SYSU_2023b</strain>
        <tissue evidence="1">Whole body</tissue>
    </source>
</reference>
<dbReference type="Proteomes" id="UP001431783">
    <property type="component" value="Unassembled WGS sequence"/>
</dbReference>
<proteinExistence type="predicted"/>
<comment type="caution">
    <text evidence="1">The sequence shown here is derived from an EMBL/GenBank/DDBJ whole genome shotgun (WGS) entry which is preliminary data.</text>
</comment>